<name>W5LAJ0_ASTMX</name>
<dbReference type="GO" id="GO:0046872">
    <property type="term" value="F:metal ion binding"/>
    <property type="evidence" value="ECO:0007669"/>
    <property type="project" value="UniProtKB-KW"/>
</dbReference>
<sequence length="82" mass="9354">MQGVLRAVELMDDLNVGLLNMSELHAFILRVDPGSFLNFLILSHNILVVFAILFPDHFIPEVHVAMEKFLSQDSLALTEKYR</sequence>
<dbReference type="HOGENOM" id="CLU_003827_10_2_1"/>
<evidence type="ECO:0000256" key="1">
    <source>
        <dbReference type="ARBA" id="ARBA00008705"/>
    </source>
</evidence>
<dbReference type="InterPro" id="IPR012292">
    <property type="entry name" value="Globin/Proto"/>
</dbReference>
<keyword evidence="3" id="KW-0349">Heme</keyword>
<dbReference type="InterPro" id="IPR050056">
    <property type="entry name" value="Hemoglobin_oxygen_transport"/>
</dbReference>
<dbReference type="Gene3D" id="1.10.490.10">
    <property type="entry name" value="Globins"/>
    <property type="match status" value="1"/>
</dbReference>
<dbReference type="GO" id="GO:0042744">
    <property type="term" value="P:hydrogen peroxide catabolic process"/>
    <property type="evidence" value="ECO:0007669"/>
    <property type="project" value="TreeGrafter"/>
</dbReference>
<evidence type="ECO:0000313" key="8">
    <source>
        <dbReference type="Ensembl" id="ENSAMXP00000016852.2"/>
    </source>
</evidence>
<dbReference type="InterPro" id="IPR000971">
    <property type="entry name" value="Globin"/>
</dbReference>
<dbReference type="STRING" id="7994.ENSAMXP00000016852"/>
<dbReference type="GO" id="GO:0072562">
    <property type="term" value="C:blood microparticle"/>
    <property type="evidence" value="ECO:0007669"/>
    <property type="project" value="TreeGrafter"/>
</dbReference>
<dbReference type="InParanoid" id="W5LAJ0"/>
<dbReference type="AlphaFoldDB" id="W5LAJ0"/>
<dbReference type="GO" id="GO:0043177">
    <property type="term" value="F:organic acid binding"/>
    <property type="evidence" value="ECO:0007669"/>
    <property type="project" value="TreeGrafter"/>
</dbReference>
<dbReference type="SUPFAM" id="SSF46458">
    <property type="entry name" value="Globin-like"/>
    <property type="match status" value="1"/>
</dbReference>
<dbReference type="GO" id="GO:0004601">
    <property type="term" value="F:peroxidase activity"/>
    <property type="evidence" value="ECO:0007669"/>
    <property type="project" value="TreeGrafter"/>
</dbReference>
<dbReference type="PANTHER" id="PTHR11442">
    <property type="entry name" value="HEMOGLOBIN FAMILY MEMBER"/>
    <property type="match status" value="1"/>
</dbReference>
<dbReference type="GO" id="GO:0031720">
    <property type="term" value="F:haptoglobin binding"/>
    <property type="evidence" value="ECO:0007669"/>
    <property type="project" value="TreeGrafter"/>
</dbReference>
<proteinExistence type="inferred from homology"/>
<accession>W5LAJ0</accession>
<evidence type="ECO:0000256" key="6">
    <source>
        <dbReference type="ARBA" id="ARBA00023004"/>
    </source>
</evidence>
<comment type="similarity">
    <text evidence="1">Belongs to the globin family.</text>
</comment>
<dbReference type="GO" id="GO:0020037">
    <property type="term" value="F:heme binding"/>
    <property type="evidence" value="ECO:0007669"/>
    <property type="project" value="InterPro"/>
</dbReference>
<reference evidence="9" key="1">
    <citation type="submission" date="2013-03" db="EMBL/GenBank/DDBJ databases">
        <authorList>
            <person name="Jeffery W."/>
            <person name="Warren W."/>
            <person name="Wilson R.K."/>
        </authorList>
    </citation>
    <scope>NUCLEOTIDE SEQUENCE</scope>
    <source>
        <strain evidence="9">female</strain>
    </source>
</reference>
<dbReference type="GO" id="GO:0031838">
    <property type="term" value="C:haptoglobin-hemoglobin complex"/>
    <property type="evidence" value="ECO:0007669"/>
    <property type="project" value="TreeGrafter"/>
</dbReference>
<dbReference type="Proteomes" id="UP000018467">
    <property type="component" value="Unassembled WGS sequence"/>
</dbReference>
<keyword evidence="2" id="KW-0813">Transport</keyword>
<evidence type="ECO:0000256" key="3">
    <source>
        <dbReference type="ARBA" id="ARBA00022617"/>
    </source>
</evidence>
<reference evidence="9" key="2">
    <citation type="journal article" date="2014" name="Nat. Commun.">
        <title>The cavefish genome reveals candidate genes for eye loss.</title>
        <authorList>
            <person name="McGaugh S.E."/>
            <person name="Gross J.B."/>
            <person name="Aken B."/>
            <person name="Blin M."/>
            <person name="Borowsky R."/>
            <person name="Chalopin D."/>
            <person name="Hinaux H."/>
            <person name="Jeffery W.R."/>
            <person name="Keene A."/>
            <person name="Ma L."/>
            <person name="Minx P."/>
            <person name="Murphy D."/>
            <person name="O'Quin K.E."/>
            <person name="Retaux S."/>
            <person name="Rohner N."/>
            <person name="Searle S.M."/>
            <person name="Stahl B.A."/>
            <person name="Tabin C."/>
            <person name="Volff J.N."/>
            <person name="Yoshizawa M."/>
            <person name="Warren W.C."/>
        </authorList>
    </citation>
    <scope>NUCLEOTIDE SEQUENCE [LARGE SCALE GENOMIC DNA]</scope>
    <source>
        <strain evidence="9">female</strain>
    </source>
</reference>
<dbReference type="PANTHER" id="PTHR11442:SF91">
    <property type="entry name" value="EMBRYONIC ALPHA GLOBIN E1-RELATED"/>
    <property type="match status" value="1"/>
</dbReference>
<dbReference type="PROSITE" id="PS01033">
    <property type="entry name" value="GLOBIN"/>
    <property type="match status" value="1"/>
</dbReference>
<dbReference type="Ensembl" id="ENSAMXT00000016852.2">
    <property type="protein sequence ID" value="ENSAMXP00000016852.2"/>
    <property type="gene ID" value="ENSAMXG00000016361.2"/>
</dbReference>
<protein>
    <submittedName>
        <fullName evidence="8">Hemoglobin alpha embryonic-3</fullName>
    </submittedName>
</protein>
<dbReference type="GeneTree" id="ENSGT00940000163288"/>
<keyword evidence="9" id="KW-1185">Reference proteome</keyword>
<dbReference type="Bgee" id="ENSAMXG00000016361">
    <property type="expression patterns" value="Expressed in testis and 2 other cell types or tissues"/>
</dbReference>
<dbReference type="GO" id="GO:0019825">
    <property type="term" value="F:oxygen binding"/>
    <property type="evidence" value="ECO:0007669"/>
    <property type="project" value="InterPro"/>
</dbReference>
<evidence type="ECO:0000313" key="9">
    <source>
        <dbReference type="Proteomes" id="UP000018467"/>
    </source>
</evidence>
<keyword evidence="5" id="KW-0479">Metal-binding</keyword>
<evidence type="ECO:0000259" key="7">
    <source>
        <dbReference type="PROSITE" id="PS01033"/>
    </source>
</evidence>
<organism evidence="8 9">
    <name type="scientific">Astyanax mexicanus</name>
    <name type="common">Blind cave fish</name>
    <name type="synonym">Astyanax fasciatus mexicanus</name>
    <dbReference type="NCBI Taxonomy" id="7994"/>
    <lineage>
        <taxon>Eukaryota</taxon>
        <taxon>Metazoa</taxon>
        <taxon>Chordata</taxon>
        <taxon>Craniata</taxon>
        <taxon>Vertebrata</taxon>
        <taxon>Euteleostomi</taxon>
        <taxon>Actinopterygii</taxon>
        <taxon>Neopterygii</taxon>
        <taxon>Teleostei</taxon>
        <taxon>Ostariophysi</taxon>
        <taxon>Characiformes</taxon>
        <taxon>Characoidei</taxon>
        <taxon>Acestrorhamphidae</taxon>
        <taxon>Acestrorhamphinae</taxon>
        <taxon>Astyanax</taxon>
    </lineage>
</organism>
<dbReference type="InterPro" id="IPR009050">
    <property type="entry name" value="Globin-like_sf"/>
</dbReference>
<keyword evidence="6" id="KW-0408">Iron</keyword>
<dbReference type="GO" id="GO:0005833">
    <property type="term" value="C:hemoglobin complex"/>
    <property type="evidence" value="ECO:0007669"/>
    <property type="project" value="TreeGrafter"/>
</dbReference>
<evidence type="ECO:0000256" key="2">
    <source>
        <dbReference type="ARBA" id="ARBA00022448"/>
    </source>
</evidence>
<reference evidence="8" key="4">
    <citation type="submission" date="2025-09" db="UniProtKB">
        <authorList>
            <consortium name="Ensembl"/>
        </authorList>
    </citation>
    <scope>IDENTIFICATION</scope>
</reference>
<reference evidence="8" key="3">
    <citation type="submission" date="2025-08" db="UniProtKB">
        <authorList>
            <consortium name="Ensembl"/>
        </authorList>
    </citation>
    <scope>IDENTIFICATION</scope>
</reference>
<evidence type="ECO:0000256" key="5">
    <source>
        <dbReference type="ARBA" id="ARBA00022723"/>
    </source>
</evidence>
<dbReference type="eggNOG" id="KOG3378">
    <property type="taxonomic scope" value="Eukaryota"/>
</dbReference>
<feature type="domain" description="Globin" evidence="7">
    <location>
        <begin position="1"/>
        <end position="82"/>
    </location>
</feature>
<evidence type="ECO:0000256" key="4">
    <source>
        <dbReference type="ARBA" id="ARBA00022621"/>
    </source>
</evidence>
<dbReference type="GO" id="GO:0005344">
    <property type="term" value="F:oxygen carrier activity"/>
    <property type="evidence" value="ECO:0007669"/>
    <property type="project" value="UniProtKB-KW"/>
</dbReference>
<keyword evidence="4" id="KW-0561">Oxygen transport</keyword>